<keyword evidence="3" id="KW-0812">Transmembrane</keyword>
<keyword evidence="9" id="KW-1185">Reference proteome</keyword>
<evidence type="ECO:0000256" key="4">
    <source>
        <dbReference type="ARBA" id="ARBA00023157"/>
    </source>
</evidence>
<dbReference type="PANTHER" id="PTHR42852:SF6">
    <property type="entry name" value="THIOL:DISULFIDE INTERCHANGE PROTEIN DSBE"/>
    <property type="match status" value="1"/>
</dbReference>
<reference evidence="9" key="1">
    <citation type="submission" date="2023-07" db="EMBL/GenBank/DDBJ databases">
        <title>30 novel species of actinomycetes from the DSMZ collection.</title>
        <authorList>
            <person name="Nouioui I."/>
        </authorList>
    </citation>
    <scope>NUCLEOTIDE SEQUENCE [LARGE SCALE GENOMIC DNA]</scope>
    <source>
        <strain evidence="9">DSM 42041</strain>
    </source>
</reference>
<keyword evidence="2" id="KW-0201">Cytochrome c-type biogenesis</keyword>
<keyword evidence="6" id="KW-0732">Signal</keyword>
<dbReference type="Proteomes" id="UP001183414">
    <property type="component" value="Unassembled WGS sequence"/>
</dbReference>
<sequence length="202" mass="21655">MSPIRAFRRRTPLSAAAVLVVAGGLLLTGCGDDPKATGGGDKGYVQGTGRITKVPAAERKDAPDIGGETVGDGRARLSDFRGEVVVVNVWGSWCAPCRAEAPHFAKVAEDMTDDGVRFLGINTRDQYKEPAQAFERTYGIPYPSLFDPSGRQMLKFPKGTLSLQTIPSTLIIDRDGKIAVQALDELGGKQLRSLIEPVLAEK</sequence>
<evidence type="ECO:0000313" key="8">
    <source>
        <dbReference type="EMBL" id="MDT0380708.1"/>
    </source>
</evidence>
<dbReference type="CDD" id="cd02966">
    <property type="entry name" value="TlpA_like_family"/>
    <property type="match status" value="1"/>
</dbReference>
<feature type="domain" description="Thioredoxin" evidence="7">
    <location>
        <begin position="56"/>
        <end position="200"/>
    </location>
</feature>
<comment type="subcellular location">
    <subcellularLocation>
        <location evidence="1">Cell envelope</location>
    </subcellularLocation>
</comment>
<keyword evidence="3" id="KW-0735">Signal-anchor</keyword>
<dbReference type="RefSeq" id="WP_311674428.1">
    <property type="nucleotide sequence ID" value="NZ_JAVREQ010000016.1"/>
</dbReference>
<dbReference type="InterPro" id="IPR036249">
    <property type="entry name" value="Thioredoxin-like_sf"/>
</dbReference>
<dbReference type="InterPro" id="IPR000866">
    <property type="entry name" value="AhpC/TSA"/>
</dbReference>
<evidence type="ECO:0000313" key="9">
    <source>
        <dbReference type="Proteomes" id="UP001183414"/>
    </source>
</evidence>
<dbReference type="PROSITE" id="PS00194">
    <property type="entry name" value="THIOREDOXIN_1"/>
    <property type="match status" value="1"/>
</dbReference>
<protein>
    <submittedName>
        <fullName evidence="8">TlpA disulfide reductase family protein</fullName>
    </submittedName>
</protein>
<evidence type="ECO:0000256" key="1">
    <source>
        <dbReference type="ARBA" id="ARBA00004196"/>
    </source>
</evidence>
<feature type="chain" id="PRO_5045371386" evidence="6">
    <location>
        <begin position="18"/>
        <end position="202"/>
    </location>
</feature>
<comment type="caution">
    <text evidence="8">The sequence shown here is derived from an EMBL/GenBank/DDBJ whole genome shotgun (WGS) entry which is preliminary data.</text>
</comment>
<proteinExistence type="predicted"/>
<dbReference type="PANTHER" id="PTHR42852">
    <property type="entry name" value="THIOL:DISULFIDE INTERCHANGE PROTEIN DSBE"/>
    <property type="match status" value="1"/>
</dbReference>
<keyword evidence="5" id="KW-0676">Redox-active center</keyword>
<dbReference type="Gene3D" id="3.40.30.10">
    <property type="entry name" value="Glutaredoxin"/>
    <property type="match status" value="1"/>
</dbReference>
<dbReference type="InterPro" id="IPR017937">
    <property type="entry name" value="Thioredoxin_CS"/>
</dbReference>
<gene>
    <name evidence="8" type="ORF">RM572_18305</name>
</gene>
<name>A0ABU2NWX5_9ACTN</name>
<accession>A0ABU2NWX5</accession>
<dbReference type="SUPFAM" id="SSF52833">
    <property type="entry name" value="Thioredoxin-like"/>
    <property type="match status" value="1"/>
</dbReference>
<evidence type="ECO:0000256" key="6">
    <source>
        <dbReference type="SAM" id="SignalP"/>
    </source>
</evidence>
<dbReference type="InterPro" id="IPR013766">
    <property type="entry name" value="Thioredoxin_domain"/>
</dbReference>
<evidence type="ECO:0000259" key="7">
    <source>
        <dbReference type="PROSITE" id="PS51352"/>
    </source>
</evidence>
<dbReference type="PROSITE" id="PS51352">
    <property type="entry name" value="THIOREDOXIN_2"/>
    <property type="match status" value="1"/>
</dbReference>
<organism evidence="8 9">
    <name type="scientific">Streptomyces hazeniae</name>
    <dbReference type="NCBI Taxonomy" id="3075538"/>
    <lineage>
        <taxon>Bacteria</taxon>
        <taxon>Bacillati</taxon>
        <taxon>Actinomycetota</taxon>
        <taxon>Actinomycetes</taxon>
        <taxon>Kitasatosporales</taxon>
        <taxon>Streptomycetaceae</taxon>
        <taxon>Streptomyces</taxon>
    </lineage>
</organism>
<dbReference type="InterPro" id="IPR050553">
    <property type="entry name" value="Thioredoxin_ResA/DsbE_sf"/>
</dbReference>
<dbReference type="Pfam" id="PF00578">
    <property type="entry name" value="AhpC-TSA"/>
    <property type="match status" value="1"/>
</dbReference>
<evidence type="ECO:0000256" key="5">
    <source>
        <dbReference type="ARBA" id="ARBA00023284"/>
    </source>
</evidence>
<dbReference type="EMBL" id="JAVREQ010000016">
    <property type="protein sequence ID" value="MDT0380708.1"/>
    <property type="molecule type" value="Genomic_DNA"/>
</dbReference>
<evidence type="ECO:0000256" key="3">
    <source>
        <dbReference type="ARBA" id="ARBA00022968"/>
    </source>
</evidence>
<keyword evidence="4" id="KW-1015">Disulfide bond</keyword>
<feature type="signal peptide" evidence="6">
    <location>
        <begin position="1"/>
        <end position="17"/>
    </location>
</feature>
<evidence type="ECO:0000256" key="2">
    <source>
        <dbReference type="ARBA" id="ARBA00022748"/>
    </source>
</evidence>
<dbReference type="PROSITE" id="PS51257">
    <property type="entry name" value="PROKAR_LIPOPROTEIN"/>
    <property type="match status" value="1"/>
</dbReference>